<name>A0A4R2JI84_9PSEU</name>
<dbReference type="OrthoDB" id="3785156at2"/>
<keyword evidence="2" id="KW-1185">Reference proteome</keyword>
<comment type="caution">
    <text evidence="1">The sequence shown here is derived from an EMBL/GenBank/DDBJ whole genome shotgun (WGS) entry which is preliminary data.</text>
</comment>
<dbReference type="AlphaFoldDB" id="A0A4R2JI84"/>
<dbReference type="EMBL" id="SLWS01000004">
    <property type="protein sequence ID" value="TCO59611.1"/>
    <property type="molecule type" value="Genomic_DNA"/>
</dbReference>
<evidence type="ECO:0008006" key="3">
    <source>
        <dbReference type="Google" id="ProtNLM"/>
    </source>
</evidence>
<dbReference type="RefSeq" id="WP_132117639.1">
    <property type="nucleotide sequence ID" value="NZ_SLWS01000004.1"/>
</dbReference>
<accession>A0A4R2JI84</accession>
<dbReference type="Proteomes" id="UP000295680">
    <property type="component" value="Unassembled WGS sequence"/>
</dbReference>
<dbReference type="PROSITE" id="PS51257">
    <property type="entry name" value="PROKAR_LIPOPROTEIN"/>
    <property type="match status" value="1"/>
</dbReference>
<sequence>MRILIGLSALALALTVTGCGGKSAEEGVGACKLLTPSDLEATFDSPFRDGKPTHQDDTGADQCVWTSSGGTFSITVLSQDRLAGAFKSNGMKVADLFEQAKLAYPNAKAIDLGDKAFASVSEVQVLDRDTWYSLSFHGAGTVEKLTELATRVVRRH</sequence>
<protein>
    <recommendedName>
        <fullName evidence="3">DUF3558 domain-containing protein</fullName>
    </recommendedName>
</protein>
<evidence type="ECO:0000313" key="2">
    <source>
        <dbReference type="Proteomes" id="UP000295680"/>
    </source>
</evidence>
<organism evidence="1 2">
    <name type="scientific">Actinocrispum wychmicini</name>
    <dbReference type="NCBI Taxonomy" id="1213861"/>
    <lineage>
        <taxon>Bacteria</taxon>
        <taxon>Bacillati</taxon>
        <taxon>Actinomycetota</taxon>
        <taxon>Actinomycetes</taxon>
        <taxon>Pseudonocardiales</taxon>
        <taxon>Pseudonocardiaceae</taxon>
        <taxon>Actinocrispum</taxon>
    </lineage>
</organism>
<reference evidence="1 2" key="1">
    <citation type="submission" date="2019-03" db="EMBL/GenBank/DDBJ databases">
        <title>Genomic Encyclopedia of Type Strains, Phase IV (KMG-IV): sequencing the most valuable type-strain genomes for metagenomic binning, comparative biology and taxonomic classification.</title>
        <authorList>
            <person name="Goeker M."/>
        </authorList>
    </citation>
    <scope>NUCLEOTIDE SEQUENCE [LARGE SCALE GENOMIC DNA]</scope>
    <source>
        <strain evidence="1 2">DSM 45934</strain>
    </source>
</reference>
<proteinExistence type="predicted"/>
<evidence type="ECO:0000313" key="1">
    <source>
        <dbReference type="EMBL" id="TCO59611.1"/>
    </source>
</evidence>
<gene>
    <name evidence="1" type="ORF">EV192_104454</name>
</gene>